<dbReference type="Proteomes" id="UP001223390">
    <property type="component" value="Unassembled WGS sequence"/>
</dbReference>
<evidence type="ECO:0000313" key="2">
    <source>
        <dbReference type="Proteomes" id="UP001223390"/>
    </source>
</evidence>
<comment type="caution">
    <text evidence="1">The sequence shown here is derived from an EMBL/GenBank/DDBJ whole genome shotgun (WGS) entry which is preliminary data.</text>
</comment>
<keyword evidence="2" id="KW-1185">Reference proteome</keyword>
<accession>A0ABT7GRW7</accession>
<evidence type="ECO:0000313" key="1">
    <source>
        <dbReference type="EMBL" id="MDK9495649.1"/>
    </source>
</evidence>
<name>A0ABT7GRW7_9ACTN</name>
<proteinExistence type="predicted"/>
<protein>
    <submittedName>
        <fullName evidence="1">DUF6193 family natural product biosynthesis protein</fullName>
    </submittedName>
</protein>
<organism evidence="1 2">
    <name type="scientific">Streptomyces katrae</name>
    <dbReference type="NCBI Taxonomy" id="68223"/>
    <lineage>
        <taxon>Bacteria</taxon>
        <taxon>Bacillati</taxon>
        <taxon>Actinomycetota</taxon>
        <taxon>Actinomycetes</taxon>
        <taxon>Kitasatosporales</taxon>
        <taxon>Streptomycetaceae</taxon>
        <taxon>Streptomyces</taxon>
    </lineage>
</organism>
<dbReference type="EMBL" id="JASITI010000007">
    <property type="protein sequence ID" value="MDK9495649.1"/>
    <property type="molecule type" value="Genomic_DNA"/>
</dbReference>
<dbReference type="Pfam" id="PF19692">
    <property type="entry name" value="DUF6193"/>
    <property type="match status" value="1"/>
</dbReference>
<reference evidence="1 2" key="1">
    <citation type="submission" date="2023-05" db="EMBL/GenBank/DDBJ databases">
        <title>Sequencing and Assembly of Streptomyces sp. NP73.</title>
        <authorList>
            <person name="Konwar A.N."/>
            <person name="Saikia K."/>
            <person name="Thakur D."/>
        </authorList>
    </citation>
    <scope>NUCLEOTIDE SEQUENCE [LARGE SCALE GENOMIC DNA]</scope>
    <source>
        <strain evidence="1 2">NP73</strain>
    </source>
</reference>
<sequence>MIPDDLRHIGRDHPDCPPLPERVDLAAAHLRGPAAAVEARWEWTARSWEWSAAYAVVRSPSRVYPRIVELVAAARAVPELRRLYPFTSHTILKFSSTTTIPYEVRLPSVEPTADGRFRVRRGGEVLGEFDGTQEALALVLAHAPPGLGPAVPGEGDRRR</sequence>
<dbReference type="InterPro" id="IPR045682">
    <property type="entry name" value="DUF6193"/>
</dbReference>
<dbReference type="RefSeq" id="WP_285341215.1">
    <property type="nucleotide sequence ID" value="NZ_JASITI010000007.1"/>
</dbReference>
<gene>
    <name evidence="1" type="ORF">QEZ40_006678</name>
</gene>